<name>A0AAV0DEW2_9ASTE</name>
<sequence>MNEVRLGGCIEAGSAIPTVVELVFTHIARVRPSPEPPLCQKELCEKILVQYYFLFSSNCFCFSLSSFGLNVRILGVLLIDRVLVPIVFRPKFALFRLSESCCFV</sequence>
<dbReference type="EMBL" id="CAMAPF010000104">
    <property type="protein sequence ID" value="CAH9099081.1"/>
    <property type="molecule type" value="Genomic_DNA"/>
</dbReference>
<proteinExistence type="predicted"/>
<protein>
    <submittedName>
        <fullName evidence="1">Uncharacterized protein</fullName>
    </submittedName>
</protein>
<reference evidence="1" key="1">
    <citation type="submission" date="2022-07" db="EMBL/GenBank/DDBJ databases">
        <authorList>
            <person name="Macas J."/>
            <person name="Novak P."/>
            <person name="Neumann P."/>
        </authorList>
    </citation>
    <scope>NUCLEOTIDE SEQUENCE</scope>
</reference>
<keyword evidence="2" id="KW-1185">Reference proteome</keyword>
<accession>A0AAV0DEW2</accession>
<dbReference type="AlphaFoldDB" id="A0AAV0DEW2"/>
<dbReference type="Proteomes" id="UP001152523">
    <property type="component" value="Unassembled WGS sequence"/>
</dbReference>
<evidence type="ECO:0000313" key="1">
    <source>
        <dbReference type="EMBL" id="CAH9099081.1"/>
    </source>
</evidence>
<comment type="caution">
    <text evidence="1">The sequence shown here is derived from an EMBL/GenBank/DDBJ whole genome shotgun (WGS) entry which is preliminary data.</text>
</comment>
<evidence type="ECO:0000313" key="2">
    <source>
        <dbReference type="Proteomes" id="UP001152523"/>
    </source>
</evidence>
<organism evidence="1 2">
    <name type="scientific">Cuscuta epithymum</name>
    <dbReference type="NCBI Taxonomy" id="186058"/>
    <lineage>
        <taxon>Eukaryota</taxon>
        <taxon>Viridiplantae</taxon>
        <taxon>Streptophyta</taxon>
        <taxon>Embryophyta</taxon>
        <taxon>Tracheophyta</taxon>
        <taxon>Spermatophyta</taxon>
        <taxon>Magnoliopsida</taxon>
        <taxon>eudicotyledons</taxon>
        <taxon>Gunneridae</taxon>
        <taxon>Pentapetalae</taxon>
        <taxon>asterids</taxon>
        <taxon>lamiids</taxon>
        <taxon>Solanales</taxon>
        <taxon>Convolvulaceae</taxon>
        <taxon>Cuscuteae</taxon>
        <taxon>Cuscuta</taxon>
        <taxon>Cuscuta subgen. Cuscuta</taxon>
    </lineage>
</organism>
<gene>
    <name evidence="1" type="ORF">CEPIT_LOCUS14746</name>
</gene>